<feature type="active site" evidence="4">
    <location>
        <position position="12"/>
    </location>
</feature>
<evidence type="ECO:0000313" key="6">
    <source>
        <dbReference type="EMBL" id="RRJ90793.1"/>
    </source>
</evidence>
<dbReference type="PANTHER" id="PTHR43774:SF1">
    <property type="entry name" value="PEPTIDE METHIONINE SULFOXIDE REDUCTASE MSRA 2"/>
    <property type="match status" value="1"/>
</dbReference>
<dbReference type="OrthoDB" id="4174719at2"/>
<evidence type="ECO:0000259" key="5">
    <source>
        <dbReference type="Pfam" id="PF01625"/>
    </source>
</evidence>
<gene>
    <name evidence="4 6" type="primary">msrA</name>
    <name evidence="6" type="ORF">EG849_09965</name>
</gene>
<dbReference type="RefSeq" id="WP_125012940.1">
    <property type="nucleotide sequence ID" value="NZ_RQVR01000010.1"/>
</dbReference>
<dbReference type="PANTHER" id="PTHR43774">
    <property type="entry name" value="PEPTIDE METHIONINE SULFOXIDE REDUCTASE"/>
    <property type="match status" value="1"/>
</dbReference>
<dbReference type="Proteomes" id="UP000271937">
    <property type="component" value="Unassembled WGS sequence"/>
</dbReference>
<name>A0A3P3WE12_9FLAO</name>
<sequence>MKNKTVTLGGGCFWCTEAIFRDTEGVLGVRSGFSGGFIKNPPYREVRTGRTGHAEVIQISYDPEKISLRELLMIHLTTHDPTTLNEQGADKGSQYRSIIFYGDDDEKAIAEKAVEELQHSYNDPIITELQPFTVFYQAEDDHQNYYAENQEAYYCQMVIAPKLAKYRENLSRYKGD</sequence>
<organism evidence="6 7">
    <name type="scientific">Flavobacterium macacae</name>
    <dbReference type="NCBI Taxonomy" id="2488993"/>
    <lineage>
        <taxon>Bacteria</taxon>
        <taxon>Pseudomonadati</taxon>
        <taxon>Bacteroidota</taxon>
        <taxon>Flavobacteriia</taxon>
        <taxon>Flavobacteriales</taxon>
        <taxon>Flavobacteriaceae</taxon>
        <taxon>Flavobacterium</taxon>
    </lineage>
</organism>
<proteinExistence type="inferred from homology"/>
<dbReference type="Gene3D" id="3.30.1060.10">
    <property type="entry name" value="Peptide methionine sulphoxide reductase MsrA"/>
    <property type="match status" value="1"/>
</dbReference>
<dbReference type="EC" id="1.8.4.11" evidence="4"/>
<dbReference type="InterPro" id="IPR002569">
    <property type="entry name" value="Met_Sox_Rdtase_MsrA_dom"/>
</dbReference>
<evidence type="ECO:0000256" key="2">
    <source>
        <dbReference type="ARBA" id="ARBA00047806"/>
    </source>
</evidence>
<dbReference type="EMBL" id="RQVR01000010">
    <property type="protein sequence ID" value="RRJ90793.1"/>
    <property type="molecule type" value="Genomic_DNA"/>
</dbReference>
<evidence type="ECO:0000313" key="7">
    <source>
        <dbReference type="Proteomes" id="UP000271937"/>
    </source>
</evidence>
<comment type="function">
    <text evidence="4">Has an important function as a repair enzyme for proteins that have been inactivated by oxidation. Catalyzes the reversible oxidation-reduction of methionine sulfoxide in proteins to methionine.</text>
</comment>
<evidence type="ECO:0000256" key="4">
    <source>
        <dbReference type="HAMAP-Rule" id="MF_01401"/>
    </source>
</evidence>
<dbReference type="GO" id="GO:0033744">
    <property type="term" value="F:L-methionine:thioredoxin-disulfide S-oxidoreductase activity"/>
    <property type="evidence" value="ECO:0007669"/>
    <property type="project" value="RHEA"/>
</dbReference>
<keyword evidence="1 4" id="KW-0560">Oxidoreductase</keyword>
<dbReference type="GO" id="GO:0008113">
    <property type="term" value="F:peptide-methionine (S)-S-oxide reductase activity"/>
    <property type="evidence" value="ECO:0007669"/>
    <property type="project" value="UniProtKB-UniRule"/>
</dbReference>
<keyword evidence="7" id="KW-1185">Reference proteome</keyword>
<dbReference type="NCBIfam" id="TIGR00401">
    <property type="entry name" value="msrA"/>
    <property type="match status" value="1"/>
</dbReference>
<comment type="catalytic activity">
    <reaction evidence="2 4">
        <text>L-methionyl-[protein] + [thioredoxin]-disulfide + H2O = L-methionyl-(S)-S-oxide-[protein] + [thioredoxin]-dithiol</text>
        <dbReference type="Rhea" id="RHEA:14217"/>
        <dbReference type="Rhea" id="RHEA-COMP:10698"/>
        <dbReference type="Rhea" id="RHEA-COMP:10700"/>
        <dbReference type="Rhea" id="RHEA-COMP:12313"/>
        <dbReference type="Rhea" id="RHEA-COMP:12315"/>
        <dbReference type="ChEBI" id="CHEBI:15377"/>
        <dbReference type="ChEBI" id="CHEBI:16044"/>
        <dbReference type="ChEBI" id="CHEBI:29950"/>
        <dbReference type="ChEBI" id="CHEBI:44120"/>
        <dbReference type="ChEBI" id="CHEBI:50058"/>
        <dbReference type="EC" id="1.8.4.11"/>
    </reaction>
</comment>
<comment type="catalytic activity">
    <reaction evidence="3 4">
        <text>[thioredoxin]-disulfide + L-methionine + H2O = L-methionine (S)-S-oxide + [thioredoxin]-dithiol</text>
        <dbReference type="Rhea" id="RHEA:19993"/>
        <dbReference type="Rhea" id="RHEA-COMP:10698"/>
        <dbReference type="Rhea" id="RHEA-COMP:10700"/>
        <dbReference type="ChEBI" id="CHEBI:15377"/>
        <dbReference type="ChEBI" id="CHEBI:29950"/>
        <dbReference type="ChEBI" id="CHEBI:50058"/>
        <dbReference type="ChEBI" id="CHEBI:57844"/>
        <dbReference type="ChEBI" id="CHEBI:58772"/>
        <dbReference type="EC" id="1.8.4.11"/>
    </reaction>
</comment>
<accession>A0A3P3WE12</accession>
<comment type="caution">
    <text evidence="6">The sequence shown here is derived from an EMBL/GenBank/DDBJ whole genome shotgun (WGS) entry which is preliminary data.</text>
</comment>
<feature type="domain" description="Peptide methionine sulphoxide reductase MsrA" evidence="5">
    <location>
        <begin position="6"/>
        <end position="155"/>
    </location>
</feature>
<dbReference type="InterPro" id="IPR036509">
    <property type="entry name" value="Met_Sox_Rdtase_MsrA_sf"/>
</dbReference>
<evidence type="ECO:0000256" key="1">
    <source>
        <dbReference type="ARBA" id="ARBA00023002"/>
    </source>
</evidence>
<dbReference type="Pfam" id="PF01625">
    <property type="entry name" value="PMSR"/>
    <property type="match status" value="1"/>
</dbReference>
<dbReference type="HAMAP" id="MF_01401">
    <property type="entry name" value="MsrA"/>
    <property type="match status" value="1"/>
</dbReference>
<comment type="similarity">
    <text evidence="4">Belongs to the MsrA Met sulfoxide reductase family.</text>
</comment>
<protein>
    <recommendedName>
        <fullName evidence="4">Peptide methionine sulfoxide reductase MsrA</fullName>
        <shortName evidence="4">Protein-methionine-S-oxide reductase</shortName>
        <ecNumber evidence="4">1.8.4.11</ecNumber>
    </recommendedName>
    <alternativeName>
        <fullName evidence="4">Peptide-methionine (S)-S-oxide reductase</fullName>
        <shortName evidence="4">Peptide Met(O) reductase</shortName>
    </alternativeName>
</protein>
<reference evidence="6 7" key="1">
    <citation type="submission" date="2018-11" db="EMBL/GenBank/DDBJ databases">
        <title>Flavobacterium sp. nov., YIM 102600 draft genome.</title>
        <authorList>
            <person name="Li G."/>
            <person name="Jiang Y."/>
        </authorList>
    </citation>
    <scope>NUCLEOTIDE SEQUENCE [LARGE SCALE GENOMIC DNA]</scope>
    <source>
        <strain evidence="6 7">YIM 102600</strain>
    </source>
</reference>
<dbReference type="AlphaFoldDB" id="A0A3P3WE12"/>
<evidence type="ECO:0000256" key="3">
    <source>
        <dbReference type="ARBA" id="ARBA00048782"/>
    </source>
</evidence>
<dbReference type="SUPFAM" id="SSF55068">
    <property type="entry name" value="Peptide methionine sulfoxide reductase"/>
    <property type="match status" value="1"/>
</dbReference>